<evidence type="ECO:0000313" key="2">
    <source>
        <dbReference type="EMBL" id="MBU5482685.1"/>
    </source>
</evidence>
<feature type="transmembrane region" description="Helical" evidence="1">
    <location>
        <begin position="104"/>
        <end position="123"/>
    </location>
</feature>
<feature type="transmembrane region" description="Helical" evidence="1">
    <location>
        <begin position="180"/>
        <end position="198"/>
    </location>
</feature>
<gene>
    <name evidence="2" type="ORF">KQI86_00010</name>
</gene>
<reference evidence="2 3" key="1">
    <citation type="submission" date="2021-06" db="EMBL/GenBank/DDBJ databases">
        <authorList>
            <person name="Sun Q."/>
            <person name="Li D."/>
        </authorList>
    </citation>
    <scope>NUCLEOTIDE SEQUENCE [LARGE SCALE GENOMIC DNA]</scope>
    <source>
        <strain evidence="2 3">MSJ-11</strain>
    </source>
</reference>
<keyword evidence="3" id="KW-1185">Reference proteome</keyword>
<feature type="transmembrane region" description="Helical" evidence="1">
    <location>
        <begin position="79"/>
        <end position="98"/>
    </location>
</feature>
<evidence type="ECO:0000256" key="1">
    <source>
        <dbReference type="SAM" id="Phobius"/>
    </source>
</evidence>
<sequence length="268" mass="30399">MKKNITSKWWFYILLLGVTFMIPPYSQIKVSPNEISNVISTALRFPLSSSISALFPIAKLLLLCTLIVPFLIGEKSARIVAAYSILSMFLIGIFQSMAMTEEYGFVWIIGNTIIMSLVGVFWIKELIKPTNNFAHNNLNKARLWVLPLMVLSILFPLSFTQTGELIWDFSIKNIMLNESATAYCLVTPTILGILILFFPNINIELFRVSSFVGLIFGILNCTIWFVFSPELYLMGILHLPLLILSLYGCGLSLTYNRNRKLLSSEKIY</sequence>
<dbReference type="Proteomes" id="UP000726170">
    <property type="component" value="Unassembled WGS sequence"/>
</dbReference>
<comment type="caution">
    <text evidence="2">The sequence shown here is derived from an EMBL/GenBank/DDBJ whole genome shotgun (WGS) entry which is preliminary data.</text>
</comment>
<keyword evidence="1" id="KW-0472">Membrane</keyword>
<feature type="transmembrane region" description="Helical" evidence="1">
    <location>
        <begin position="205"/>
        <end position="227"/>
    </location>
</feature>
<organism evidence="2 3">
    <name type="scientific">Clostridium mobile</name>
    <dbReference type="NCBI Taxonomy" id="2841512"/>
    <lineage>
        <taxon>Bacteria</taxon>
        <taxon>Bacillati</taxon>
        <taxon>Bacillota</taxon>
        <taxon>Clostridia</taxon>
        <taxon>Eubacteriales</taxon>
        <taxon>Clostridiaceae</taxon>
        <taxon>Clostridium</taxon>
    </lineage>
</organism>
<feature type="transmembrane region" description="Helical" evidence="1">
    <location>
        <begin position="143"/>
        <end position="160"/>
    </location>
</feature>
<proteinExistence type="predicted"/>
<dbReference type="EMBL" id="JAHLQF010000001">
    <property type="protein sequence ID" value="MBU5482685.1"/>
    <property type="molecule type" value="Genomic_DNA"/>
</dbReference>
<protein>
    <submittedName>
        <fullName evidence="2">Uncharacterized protein</fullName>
    </submittedName>
</protein>
<name>A0ABS6EBW0_9CLOT</name>
<feature type="transmembrane region" description="Helical" evidence="1">
    <location>
        <begin position="48"/>
        <end position="72"/>
    </location>
</feature>
<accession>A0ABS6EBW0</accession>
<feature type="transmembrane region" description="Helical" evidence="1">
    <location>
        <begin position="233"/>
        <end position="255"/>
    </location>
</feature>
<feature type="transmembrane region" description="Helical" evidence="1">
    <location>
        <begin position="9"/>
        <end position="28"/>
    </location>
</feature>
<dbReference type="RefSeq" id="WP_216437111.1">
    <property type="nucleotide sequence ID" value="NZ_JAHLQF010000001.1"/>
</dbReference>
<evidence type="ECO:0000313" key="3">
    <source>
        <dbReference type="Proteomes" id="UP000726170"/>
    </source>
</evidence>
<keyword evidence="1" id="KW-1133">Transmembrane helix</keyword>
<keyword evidence="1" id="KW-0812">Transmembrane</keyword>